<name>A0ABU9PUF8_9BURK</name>
<sequence length="187" mass="20766">MTVSTPLTEHFTLEEFTRSDKARELRINNTPAPAIVANLRRLAKFNELVRLELKGAAMVISSGYRCPALNRAVGGAAIITDYSGDADAIMVALLAWVEVHQRDLLDNADLRKTGIGFDVDFNNHQTIDLSIKLTLTERVVVKRGNDGRLDVRHPAEPQLTPGYTDQFWQAYAGNSLIAEWHTPADPQ</sequence>
<evidence type="ECO:0000313" key="2">
    <source>
        <dbReference type="Proteomes" id="UP001495910"/>
    </source>
</evidence>
<proteinExistence type="predicted"/>
<dbReference type="Proteomes" id="UP001495910">
    <property type="component" value="Unassembled WGS sequence"/>
</dbReference>
<protein>
    <submittedName>
        <fullName evidence="1">Phage tail protein</fullName>
    </submittedName>
</protein>
<dbReference type="RefSeq" id="WP_342829191.1">
    <property type="nucleotide sequence ID" value="NZ_JBANDC010000005.1"/>
</dbReference>
<dbReference type="Gene3D" id="3.30.1380.10">
    <property type="match status" value="1"/>
</dbReference>
<dbReference type="Pfam" id="PF06891">
    <property type="entry name" value="P2_Phage_GpR"/>
    <property type="match status" value="1"/>
</dbReference>
<reference evidence="1 2" key="1">
    <citation type="submission" date="2024-02" db="EMBL/GenBank/DDBJ databases">
        <title>Draft genome sequence of Collimonas sp. strain H4R21, an effective mineral-weathering bacterial strain isolated from the beech rhizosphere.</title>
        <authorList>
            <person name="Morin E."/>
            <person name="Uroz S."/>
            <person name="Leveau J.H.J."/>
            <person name="Kumar R."/>
            <person name="Rey M.W."/>
            <person name="Pham J."/>
        </authorList>
    </citation>
    <scope>NUCLEOTIDE SEQUENCE [LARGE SCALE GENOMIC DNA]</scope>
    <source>
        <strain evidence="1 2">H4R21</strain>
    </source>
</reference>
<accession>A0ABU9PUF8</accession>
<evidence type="ECO:0000313" key="1">
    <source>
        <dbReference type="EMBL" id="MEM4987653.1"/>
    </source>
</evidence>
<keyword evidence="2" id="KW-1185">Reference proteome</keyword>
<dbReference type="SUPFAM" id="SSF55166">
    <property type="entry name" value="Hedgehog/DD-peptidase"/>
    <property type="match status" value="1"/>
</dbReference>
<comment type="caution">
    <text evidence="1">The sequence shown here is derived from an EMBL/GenBank/DDBJ whole genome shotgun (WGS) entry which is preliminary data.</text>
</comment>
<organism evidence="1 2">
    <name type="scientific">Collimonas rhizosphaerae</name>
    <dbReference type="NCBI Taxonomy" id="3126357"/>
    <lineage>
        <taxon>Bacteria</taxon>
        <taxon>Pseudomonadati</taxon>
        <taxon>Pseudomonadota</taxon>
        <taxon>Betaproteobacteria</taxon>
        <taxon>Burkholderiales</taxon>
        <taxon>Oxalobacteraceae</taxon>
        <taxon>Collimonas</taxon>
    </lineage>
</organism>
<gene>
    <name evidence="1" type="ORF">V8G57_09675</name>
</gene>
<dbReference type="InterPro" id="IPR009678">
    <property type="entry name" value="Phage_tail_completion_R"/>
</dbReference>
<dbReference type="InterPro" id="IPR009045">
    <property type="entry name" value="Zn_M74/Hedgehog-like"/>
</dbReference>
<dbReference type="EMBL" id="JBANDC010000005">
    <property type="protein sequence ID" value="MEM4987653.1"/>
    <property type="molecule type" value="Genomic_DNA"/>
</dbReference>